<protein>
    <submittedName>
        <fullName evidence="3">Uncharacterized protein</fullName>
    </submittedName>
</protein>
<keyword evidence="2" id="KW-0472">Membrane</keyword>
<keyword evidence="2" id="KW-0812">Transmembrane</keyword>
<sequence length="93" mass="9002">MTTSDSTASDHPDPAAPPSRPTWRDRAFRIRAVVGALVAGHVVGVFGGYAVSSALAGDESSTSGFPPSSNGTPPSGAPGGTGSTGADDTSTAG</sequence>
<reference evidence="3 4" key="1">
    <citation type="submission" date="2021-09" db="EMBL/GenBank/DDBJ databases">
        <title>Whole genome sequence of Nocardioides sp. GBK3QG-3.</title>
        <authorList>
            <person name="Tuo L."/>
        </authorList>
    </citation>
    <scope>NUCLEOTIDE SEQUENCE [LARGE SCALE GENOMIC DNA]</scope>
    <source>
        <strain evidence="3 4">GBK3QG-3</strain>
    </source>
</reference>
<feature type="compositionally biased region" description="Low complexity" evidence="1">
    <location>
        <begin position="84"/>
        <end position="93"/>
    </location>
</feature>
<feature type="transmembrane region" description="Helical" evidence="2">
    <location>
        <begin position="30"/>
        <end position="51"/>
    </location>
</feature>
<evidence type="ECO:0000256" key="1">
    <source>
        <dbReference type="SAM" id="MobiDB-lite"/>
    </source>
</evidence>
<dbReference type="EMBL" id="JAIQZJ010000014">
    <property type="protein sequence ID" value="MBZ5740464.1"/>
    <property type="molecule type" value="Genomic_DNA"/>
</dbReference>
<name>A0ABS7UHG1_9ACTN</name>
<evidence type="ECO:0000313" key="3">
    <source>
        <dbReference type="EMBL" id="MBZ5740464.1"/>
    </source>
</evidence>
<dbReference type="RefSeq" id="WP_224124824.1">
    <property type="nucleotide sequence ID" value="NZ_JAIQZJ010000014.1"/>
</dbReference>
<proteinExistence type="predicted"/>
<keyword evidence="4" id="KW-1185">Reference proteome</keyword>
<comment type="caution">
    <text evidence="3">The sequence shown here is derived from an EMBL/GenBank/DDBJ whole genome shotgun (WGS) entry which is preliminary data.</text>
</comment>
<gene>
    <name evidence="3" type="ORF">K8U61_19985</name>
</gene>
<evidence type="ECO:0000313" key="4">
    <source>
        <dbReference type="Proteomes" id="UP000780875"/>
    </source>
</evidence>
<feature type="region of interest" description="Disordered" evidence="1">
    <location>
        <begin position="55"/>
        <end position="93"/>
    </location>
</feature>
<feature type="compositionally biased region" description="Low complexity" evidence="1">
    <location>
        <begin position="60"/>
        <end position="74"/>
    </location>
</feature>
<accession>A0ABS7UHG1</accession>
<evidence type="ECO:0000256" key="2">
    <source>
        <dbReference type="SAM" id="Phobius"/>
    </source>
</evidence>
<organism evidence="3 4">
    <name type="scientific">Nocardioides mangrovi</name>
    <dbReference type="NCBI Taxonomy" id="2874580"/>
    <lineage>
        <taxon>Bacteria</taxon>
        <taxon>Bacillati</taxon>
        <taxon>Actinomycetota</taxon>
        <taxon>Actinomycetes</taxon>
        <taxon>Propionibacteriales</taxon>
        <taxon>Nocardioidaceae</taxon>
        <taxon>Nocardioides</taxon>
    </lineage>
</organism>
<dbReference type="Proteomes" id="UP000780875">
    <property type="component" value="Unassembled WGS sequence"/>
</dbReference>
<feature type="region of interest" description="Disordered" evidence="1">
    <location>
        <begin position="1"/>
        <end position="24"/>
    </location>
</feature>
<keyword evidence="2" id="KW-1133">Transmembrane helix</keyword>